<name>A0ACC0DB86_9PEZI</name>
<keyword evidence="2" id="KW-1185">Reference proteome</keyword>
<comment type="caution">
    <text evidence="1">The sequence shown here is derived from an EMBL/GenBank/DDBJ whole genome shotgun (WGS) entry which is preliminary data.</text>
</comment>
<dbReference type="Proteomes" id="UP001497680">
    <property type="component" value="Unassembled WGS sequence"/>
</dbReference>
<gene>
    <name evidence="1" type="ORF">F4821DRAFT_256582</name>
</gene>
<reference evidence="1 2" key="1">
    <citation type="journal article" date="2022" name="New Phytol.">
        <title>Ecological generalism drives hyperdiversity of secondary metabolite gene clusters in xylarialean endophytes.</title>
        <authorList>
            <person name="Franco M.E.E."/>
            <person name="Wisecaver J.H."/>
            <person name="Arnold A.E."/>
            <person name="Ju Y.M."/>
            <person name="Slot J.C."/>
            <person name="Ahrendt S."/>
            <person name="Moore L.P."/>
            <person name="Eastman K.E."/>
            <person name="Scott K."/>
            <person name="Konkel Z."/>
            <person name="Mondo S.J."/>
            <person name="Kuo A."/>
            <person name="Hayes R.D."/>
            <person name="Haridas S."/>
            <person name="Andreopoulos B."/>
            <person name="Riley R."/>
            <person name="LaButti K."/>
            <person name="Pangilinan J."/>
            <person name="Lipzen A."/>
            <person name="Amirebrahimi M."/>
            <person name="Yan J."/>
            <person name="Adam C."/>
            <person name="Keymanesh K."/>
            <person name="Ng V."/>
            <person name="Louie K."/>
            <person name="Northen T."/>
            <person name="Drula E."/>
            <person name="Henrissat B."/>
            <person name="Hsieh H.M."/>
            <person name="Youens-Clark K."/>
            <person name="Lutzoni F."/>
            <person name="Miadlikowska J."/>
            <person name="Eastwood D.C."/>
            <person name="Hamelin R.C."/>
            <person name="Grigoriev I.V."/>
            <person name="U'Ren J.M."/>
        </authorList>
    </citation>
    <scope>NUCLEOTIDE SEQUENCE [LARGE SCALE GENOMIC DNA]</scope>
    <source>
        <strain evidence="1 2">ER1909</strain>
    </source>
</reference>
<evidence type="ECO:0000313" key="1">
    <source>
        <dbReference type="EMBL" id="KAI6090017.1"/>
    </source>
</evidence>
<dbReference type="EMBL" id="MU394293">
    <property type="protein sequence ID" value="KAI6090017.1"/>
    <property type="molecule type" value="Genomic_DNA"/>
</dbReference>
<evidence type="ECO:0000313" key="2">
    <source>
        <dbReference type="Proteomes" id="UP001497680"/>
    </source>
</evidence>
<proteinExistence type="predicted"/>
<sequence>MKATFVTLLLALAPALPIISGLPSEKRLVDPNDRDHFPVTTSCSGLSISDDGILFAENCEGNPFIFNLDTCVGNNFGELVFEDSGFSEECTNCTIVSDAQLNCNCFGGDFNSTGLNLQDCQFLRWDGIKKTMDCSSIGRPCPNPA</sequence>
<organism evidence="1 2">
    <name type="scientific">Hypoxylon rubiginosum</name>
    <dbReference type="NCBI Taxonomy" id="110542"/>
    <lineage>
        <taxon>Eukaryota</taxon>
        <taxon>Fungi</taxon>
        <taxon>Dikarya</taxon>
        <taxon>Ascomycota</taxon>
        <taxon>Pezizomycotina</taxon>
        <taxon>Sordariomycetes</taxon>
        <taxon>Xylariomycetidae</taxon>
        <taxon>Xylariales</taxon>
        <taxon>Hypoxylaceae</taxon>
        <taxon>Hypoxylon</taxon>
    </lineage>
</organism>
<protein>
    <submittedName>
        <fullName evidence="1">Uncharacterized protein</fullName>
    </submittedName>
</protein>
<accession>A0ACC0DB86</accession>